<sequence>MIPGTFEKLIVDEQVDFGFFLTDGDERVLLHRNEITEEIKEGDQIEVFLGVDSLDRLYATMKKPLITQDTYGWVEVVDIVDDMGAFVDIGLSKDGLVARDHLPFLRQVWPEVGDKLYCTLKVSQNGKFFVRLATEEIVEPLMNDADRTLFNKEVTGTVYRMIVAGSFIITPEGYKGFIHSSQRTVEPRLGETVTGRVIDVKEDGTINVSLLPRKHEALSGDAERISEYMELRGGAMPFTDKSDPEDIQERFQLSKAAFKRALGHLMKNGRIYQKEGWTYFTETKKEEQN</sequence>
<dbReference type="KEGG" id="bwh:A9C19_15065"/>
<dbReference type="Gene3D" id="1.10.10.10">
    <property type="entry name" value="Winged helix-like DNA-binding domain superfamily/Winged helix DNA-binding domain"/>
    <property type="match status" value="1"/>
</dbReference>
<dbReference type="InterPro" id="IPR036388">
    <property type="entry name" value="WH-like_DNA-bd_sf"/>
</dbReference>
<organism evidence="3 4">
    <name type="scientific">Bacillus weihaiensis</name>
    <dbReference type="NCBI Taxonomy" id="1547283"/>
    <lineage>
        <taxon>Bacteria</taxon>
        <taxon>Bacillati</taxon>
        <taxon>Bacillota</taxon>
        <taxon>Bacilli</taxon>
        <taxon>Bacillales</taxon>
        <taxon>Bacillaceae</taxon>
        <taxon>Bacillus</taxon>
    </lineage>
</organism>
<dbReference type="InterPro" id="IPR012340">
    <property type="entry name" value="NA-bd_OB-fold"/>
</dbReference>
<comment type="similarity">
    <text evidence="1">Belongs to the CvfB family.</text>
</comment>
<dbReference type="InterPro" id="IPR048588">
    <property type="entry name" value="CvfB_S1_2nd"/>
</dbReference>
<dbReference type="Pfam" id="PF13509">
    <property type="entry name" value="S1_2"/>
    <property type="match status" value="1"/>
</dbReference>
<dbReference type="GO" id="GO:0003676">
    <property type="term" value="F:nucleic acid binding"/>
    <property type="evidence" value="ECO:0007669"/>
    <property type="project" value="InterPro"/>
</dbReference>
<name>A0A1L3MUE5_9BACI</name>
<dbReference type="PIRSF" id="PIRSF012524">
    <property type="entry name" value="YitL_S1"/>
    <property type="match status" value="1"/>
</dbReference>
<evidence type="ECO:0000313" key="3">
    <source>
        <dbReference type="EMBL" id="APH05949.1"/>
    </source>
</evidence>
<dbReference type="Proteomes" id="UP000181936">
    <property type="component" value="Chromosome"/>
</dbReference>
<dbReference type="InterPro" id="IPR048587">
    <property type="entry name" value="CvfB_S1_3rd"/>
</dbReference>
<dbReference type="InterPro" id="IPR040764">
    <property type="entry name" value="CvfB_WH"/>
</dbReference>
<dbReference type="Gene3D" id="2.40.50.140">
    <property type="entry name" value="Nucleic acid-binding proteins"/>
    <property type="match status" value="2"/>
</dbReference>
<keyword evidence="4" id="KW-1185">Reference proteome</keyword>
<gene>
    <name evidence="3" type="ORF">A9C19_15065</name>
</gene>
<dbReference type="OrthoDB" id="9801597at2"/>
<feature type="domain" description="S1 motif" evidence="2">
    <location>
        <begin position="151"/>
        <end position="211"/>
    </location>
</feature>
<dbReference type="PANTHER" id="PTHR37296">
    <property type="entry name" value="CONSERVED VIRULENCE FACTOR B"/>
    <property type="match status" value="1"/>
</dbReference>
<evidence type="ECO:0000256" key="1">
    <source>
        <dbReference type="PIRNR" id="PIRNR012524"/>
    </source>
</evidence>
<dbReference type="SMART" id="SM00316">
    <property type="entry name" value="S1"/>
    <property type="match status" value="3"/>
</dbReference>
<accession>A0A1L3MUE5</accession>
<protein>
    <recommendedName>
        <fullName evidence="2">S1 motif domain-containing protein</fullName>
    </recommendedName>
</protein>
<proteinExistence type="inferred from homology"/>
<dbReference type="PANTHER" id="PTHR37296:SF1">
    <property type="entry name" value="CONSERVED VIRULENCE FACTOR B"/>
    <property type="match status" value="1"/>
</dbReference>
<dbReference type="AlphaFoldDB" id="A0A1L3MUE5"/>
<dbReference type="InterPro" id="IPR014464">
    <property type="entry name" value="CvfB_fam"/>
</dbReference>
<dbReference type="RefSeq" id="WP_072580747.1">
    <property type="nucleotide sequence ID" value="NZ_CP016020.1"/>
</dbReference>
<evidence type="ECO:0000313" key="4">
    <source>
        <dbReference type="Proteomes" id="UP000181936"/>
    </source>
</evidence>
<dbReference type="Pfam" id="PF21543">
    <property type="entry name" value="CvfB_2nd"/>
    <property type="match status" value="1"/>
</dbReference>
<dbReference type="InterPro" id="IPR003029">
    <property type="entry name" value="S1_domain"/>
</dbReference>
<reference evidence="3 4" key="1">
    <citation type="journal article" date="2016" name="Sci. Rep.">
        <title>Complete genome sequence and transcriptomic analysis of a novel marine strain Bacillus weihaiensis reveals the mechanism of brown algae degradation.</title>
        <authorList>
            <person name="Zhu Y."/>
            <person name="Chen P."/>
            <person name="Bao Y."/>
            <person name="Men Y."/>
            <person name="Zeng Y."/>
            <person name="Yang J."/>
            <person name="Sun J."/>
            <person name="Sun Y."/>
        </authorList>
    </citation>
    <scope>NUCLEOTIDE SEQUENCE [LARGE SCALE GENOMIC DNA]</scope>
    <source>
        <strain evidence="3 4">Alg07</strain>
    </source>
</reference>
<dbReference type="SUPFAM" id="SSF50249">
    <property type="entry name" value="Nucleic acid-binding proteins"/>
    <property type="match status" value="1"/>
</dbReference>
<dbReference type="STRING" id="1547283.A9C19_15065"/>
<dbReference type="EMBL" id="CP016020">
    <property type="protein sequence ID" value="APH05949.1"/>
    <property type="molecule type" value="Genomic_DNA"/>
</dbReference>
<dbReference type="Pfam" id="PF21191">
    <property type="entry name" value="CvfB_1st"/>
    <property type="match status" value="1"/>
</dbReference>
<dbReference type="PROSITE" id="PS50126">
    <property type="entry name" value="S1"/>
    <property type="match status" value="1"/>
</dbReference>
<dbReference type="Pfam" id="PF17783">
    <property type="entry name" value="WHD_CvfB"/>
    <property type="match status" value="1"/>
</dbReference>
<dbReference type="InterPro" id="IPR039566">
    <property type="entry name" value="CvfB_S1_st"/>
</dbReference>
<evidence type="ECO:0000259" key="2">
    <source>
        <dbReference type="PROSITE" id="PS50126"/>
    </source>
</evidence>